<sequence>MTQNIAKVTECENFIMLPLKSYLRWRTTEPTEKTNKSHTACLIEDVLHRDETEDRELRKGTGHRPIRGSPEKILTVVGRGELSGPHTPETAEMEGVGEGEGYGGVTEGEGYRGRREIVRDEGGRVVCFRANDWGKGAVREIDLTLSDGKNPSLLRSLKATLQEIKRQNTTPGR</sequence>
<protein>
    <submittedName>
        <fullName evidence="3">Uncharacterized protein</fullName>
    </submittedName>
</protein>
<dbReference type="Proteomes" id="UP001359559">
    <property type="component" value="Unassembled WGS sequence"/>
</dbReference>
<comment type="caution">
    <text evidence="3">The sequence shown here is derived from an EMBL/GenBank/DDBJ whole genome shotgun (WGS) entry which is preliminary data.</text>
</comment>
<keyword evidence="4" id="KW-1185">Reference proteome</keyword>
<accession>A0AAN9K5M6</accession>
<dbReference type="AlphaFoldDB" id="A0AAN9K5M6"/>
<evidence type="ECO:0000256" key="1">
    <source>
        <dbReference type="SAM" id="MobiDB-lite"/>
    </source>
</evidence>
<evidence type="ECO:0000313" key="3">
    <source>
        <dbReference type="EMBL" id="KAK7311277.1"/>
    </source>
</evidence>
<feature type="region of interest" description="Disordered" evidence="1">
    <location>
        <begin position="78"/>
        <end position="108"/>
    </location>
</feature>
<dbReference type="EMBL" id="JAYKXN010000002">
    <property type="protein sequence ID" value="KAK7311276.1"/>
    <property type="molecule type" value="Genomic_DNA"/>
</dbReference>
<proteinExistence type="predicted"/>
<name>A0AAN9K5M6_CLITE</name>
<reference evidence="3 4" key="1">
    <citation type="submission" date="2024-01" db="EMBL/GenBank/DDBJ databases">
        <title>The genomes of 5 underutilized Papilionoideae crops provide insights into root nodulation and disease resistance.</title>
        <authorList>
            <person name="Yuan L."/>
        </authorList>
    </citation>
    <scope>NUCLEOTIDE SEQUENCE [LARGE SCALE GENOMIC DNA]</scope>
    <source>
        <strain evidence="3">LY-2023</strain>
        <tissue evidence="3">Leaf</tissue>
    </source>
</reference>
<dbReference type="EMBL" id="JAYKXN010000002">
    <property type="protein sequence ID" value="KAK7311277.1"/>
    <property type="molecule type" value="Genomic_DNA"/>
</dbReference>
<feature type="compositionally biased region" description="Gly residues" evidence="1">
    <location>
        <begin position="98"/>
        <end position="107"/>
    </location>
</feature>
<organism evidence="3 4">
    <name type="scientific">Clitoria ternatea</name>
    <name type="common">Butterfly pea</name>
    <dbReference type="NCBI Taxonomy" id="43366"/>
    <lineage>
        <taxon>Eukaryota</taxon>
        <taxon>Viridiplantae</taxon>
        <taxon>Streptophyta</taxon>
        <taxon>Embryophyta</taxon>
        <taxon>Tracheophyta</taxon>
        <taxon>Spermatophyta</taxon>
        <taxon>Magnoliopsida</taxon>
        <taxon>eudicotyledons</taxon>
        <taxon>Gunneridae</taxon>
        <taxon>Pentapetalae</taxon>
        <taxon>rosids</taxon>
        <taxon>fabids</taxon>
        <taxon>Fabales</taxon>
        <taxon>Fabaceae</taxon>
        <taxon>Papilionoideae</taxon>
        <taxon>50 kb inversion clade</taxon>
        <taxon>NPAAA clade</taxon>
        <taxon>indigoferoid/millettioid clade</taxon>
        <taxon>Phaseoleae</taxon>
        <taxon>Clitoria</taxon>
    </lineage>
</organism>
<evidence type="ECO:0000313" key="4">
    <source>
        <dbReference type="Proteomes" id="UP001359559"/>
    </source>
</evidence>
<evidence type="ECO:0000313" key="2">
    <source>
        <dbReference type="EMBL" id="KAK7311276.1"/>
    </source>
</evidence>
<gene>
    <name evidence="2" type="ORF">RJT34_09303</name>
    <name evidence="3" type="ORF">RJT34_09304</name>
</gene>